<dbReference type="InterPro" id="IPR019734">
    <property type="entry name" value="TPR_rpt"/>
</dbReference>
<comment type="function">
    <text evidence="1">Mediates coordination of peptidoglycan synthesis and outer membrane constriction during cell division.</text>
</comment>
<evidence type="ECO:0000256" key="2">
    <source>
        <dbReference type="PROSITE-ProRule" id="PRU00339"/>
    </source>
</evidence>
<dbReference type="HAMAP" id="MF_02066">
    <property type="entry name" value="CpoB"/>
    <property type="match status" value="1"/>
</dbReference>
<dbReference type="RefSeq" id="WP_023932918.1">
    <property type="nucleotide sequence ID" value="NZ_DF196819.1"/>
</dbReference>
<dbReference type="InterPro" id="IPR014162">
    <property type="entry name" value="CpoB_C"/>
</dbReference>
<comment type="similarity">
    <text evidence="1">Belongs to the CpoB family.</text>
</comment>
<dbReference type="AlphaFoldDB" id="A0A0U1P794"/>
<keyword evidence="1" id="KW-0131">Cell cycle</keyword>
<feature type="domain" description="YbgF trimerisation" evidence="4">
    <location>
        <begin position="31"/>
        <end position="101"/>
    </location>
</feature>
<keyword evidence="2" id="KW-0802">TPR repeat</keyword>
<keyword evidence="1" id="KW-0132">Cell division</keyword>
<dbReference type="GO" id="GO:0070206">
    <property type="term" value="P:protein trimerization"/>
    <property type="evidence" value="ECO:0007669"/>
    <property type="project" value="InterPro"/>
</dbReference>
<sequence length="240" mass="26776" precursor="true">MSSNKVMRKLALVLLMSAATQVVAAPVSAANLDSLERMLEAQGQVQLQMQRRLEQMSSDIDELRGNVERNSYDIKKIVERQREIYREVDNLSRQPEKAAPAEEKKEPASTEAYSSNVSENTAYEKAVNLILKDKDYKGATKAFQSFLTTYPDSVYKPNASYWLGQLFFAQNQLADAATNFKVVADTKDSSKRADALLKLGVIAERSNDVATAKTYYQEVVKSYPNSTTAQQAKTALAKLK</sequence>
<evidence type="ECO:0000313" key="6">
    <source>
        <dbReference type="Proteomes" id="UP000030675"/>
    </source>
</evidence>
<dbReference type="NCBIfam" id="TIGR02795">
    <property type="entry name" value="tol_pal_ybgF"/>
    <property type="match status" value="1"/>
</dbReference>
<dbReference type="InterPro" id="IPR034706">
    <property type="entry name" value="CpoB"/>
</dbReference>
<feature type="chain" id="PRO_5009985374" description="Cell division coordinator CpoB" evidence="1">
    <location>
        <begin position="25"/>
        <end position="240"/>
    </location>
</feature>
<keyword evidence="1" id="KW-0574">Periplasm</keyword>
<dbReference type="Pfam" id="PF13432">
    <property type="entry name" value="TPR_16"/>
    <property type="match status" value="1"/>
</dbReference>
<feature type="compositionally biased region" description="Basic and acidic residues" evidence="3">
    <location>
        <begin position="89"/>
        <end position="108"/>
    </location>
</feature>
<dbReference type="SUPFAM" id="SSF48452">
    <property type="entry name" value="TPR-like"/>
    <property type="match status" value="1"/>
</dbReference>
<accession>A0A0U1P794</accession>
<reference evidence="6" key="1">
    <citation type="submission" date="2012-12" db="EMBL/GenBank/DDBJ databases">
        <title>Genome Sequence of Photobacterium leiognathi lrivu.4.1.</title>
        <authorList>
            <person name="Urbanczyk H."/>
            <person name="Ogura Y."/>
            <person name="Hayashi T."/>
            <person name="Dunlap P.V."/>
        </authorList>
    </citation>
    <scope>NUCLEOTIDE SEQUENCE [LARGE SCALE GENOMIC DNA]</scope>
    <source>
        <strain evidence="6">lrivu.4.1</strain>
    </source>
</reference>
<feature type="repeat" description="TPR" evidence="2">
    <location>
        <begin position="193"/>
        <end position="226"/>
    </location>
</feature>
<dbReference type="Pfam" id="PF16331">
    <property type="entry name" value="TolA_bind_tri"/>
    <property type="match status" value="1"/>
</dbReference>
<dbReference type="Pfam" id="PF13174">
    <property type="entry name" value="TPR_6"/>
    <property type="match status" value="1"/>
</dbReference>
<evidence type="ECO:0000313" key="5">
    <source>
        <dbReference type="EMBL" id="GAD30264.1"/>
    </source>
</evidence>
<keyword evidence="1" id="KW-0732">Signal</keyword>
<dbReference type="PROSITE" id="PS50005">
    <property type="entry name" value="TPR"/>
    <property type="match status" value="1"/>
</dbReference>
<feature type="region of interest" description="Disordered" evidence="3">
    <location>
        <begin position="89"/>
        <end position="116"/>
    </location>
</feature>
<protein>
    <recommendedName>
        <fullName evidence="1">Cell division coordinator CpoB</fullName>
    </recommendedName>
</protein>
<dbReference type="GO" id="GO:0030288">
    <property type="term" value="C:outer membrane-bounded periplasmic space"/>
    <property type="evidence" value="ECO:0007669"/>
    <property type="project" value="UniProtKB-UniRule"/>
</dbReference>
<dbReference type="Gene3D" id="1.25.40.10">
    <property type="entry name" value="Tetratricopeptide repeat domain"/>
    <property type="match status" value="1"/>
</dbReference>
<dbReference type="InterPro" id="IPR032519">
    <property type="entry name" value="YbgF_tri"/>
</dbReference>
<organism evidence="5 6">
    <name type="scientific">Photobacterium leiognathi lrivu.4.1</name>
    <dbReference type="NCBI Taxonomy" id="1248232"/>
    <lineage>
        <taxon>Bacteria</taxon>
        <taxon>Pseudomonadati</taxon>
        <taxon>Pseudomonadota</taxon>
        <taxon>Gammaproteobacteria</taxon>
        <taxon>Vibrionales</taxon>
        <taxon>Vibrionaceae</taxon>
        <taxon>Photobacterium</taxon>
    </lineage>
</organism>
<dbReference type="Gene3D" id="1.20.5.110">
    <property type="match status" value="1"/>
</dbReference>
<dbReference type="EMBL" id="DF196819">
    <property type="protein sequence ID" value="GAD30264.1"/>
    <property type="molecule type" value="Genomic_DNA"/>
</dbReference>
<comment type="subcellular location">
    <subcellularLocation>
        <location evidence="1">Periplasm</location>
    </subcellularLocation>
</comment>
<feature type="signal peptide" evidence="1">
    <location>
        <begin position="1"/>
        <end position="24"/>
    </location>
</feature>
<evidence type="ECO:0000256" key="3">
    <source>
        <dbReference type="SAM" id="MobiDB-lite"/>
    </source>
</evidence>
<evidence type="ECO:0000259" key="4">
    <source>
        <dbReference type="Pfam" id="PF16331"/>
    </source>
</evidence>
<name>A0A0U1P794_PHOLE</name>
<dbReference type="HOGENOM" id="CLU_044315_4_0_6"/>
<dbReference type="eggNOG" id="COG1729">
    <property type="taxonomic scope" value="Bacteria"/>
</dbReference>
<gene>
    <name evidence="1" type="primary">cpoB</name>
    <name evidence="5" type="ORF">PLEI_1919</name>
</gene>
<dbReference type="InterPro" id="IPR011990">
    <property type="entry name" value="TPR-like_helical_dom_sf"/>
</dbReference>
<dbReference type="Proteomes" id="UP000030675">
    <property type="component" value="Unassembled WGS sequence"/>
</dbReference>
<dbReference type="GO" id="GO:0043093">
    <property type="term" value="P:FtsZ-dependent cytokinesis"/>
    <property type="evidence" value="ECO:0007669"/>
    <property type="project" value="UniProtKB-UniRule"/>
</dbReference>
<evidence type="ECO:0000256" key="1">
    <source>
        <dbReference type="HAMAP-Rule" id="MF_02066"/>
    </source>
</evidence>
<proteinExistence type="inferred from homology"/>